<sequence>MSAGRYPLGDYVPGDSWLHRSPLGLKFLGVVLLGLGTFWLKSWIASLAALAVMVLLFASARLGARRLVRLLAGPAPLLLAVLAFQWWQLGPAQAVSIVANVYACIVAASLLTLTTPVPVLLDGVVSAARPLRRWGVDPERLALVIAITLRSIPYLIGTFSTVRDAARARGLERNPRARAMPVLIASVAYAQRTGDALAARGLADAAPNSPLPERQP</sequence>
<proteinExistence type="predicted"/>
<dbReference type="Proteomes" id="UP000182652">
    <property type="component" value="Unassembled WGS sequence"/>
</dbReference>
<evidence type="ECO:0000256" key="5">
    <source>
        <dbReference type="SAM" id="Phobius"/>
    </source>
</evidence>
<feature type="transmembrane region" description="Helical" evidence="5">
    <location>
        <begin position="70"/>
        <end position="87"/>
    </location>
</feature>
<feature type="transmembrane region" description="Helical" evidence="5">
    <location>
        <begin position="27"/>
        <end position="58"/>
    </location>
</feature>
<keyword evidence="3 5" id="KW-1133">Transmembrane helix</keyword>
<keyword evidence="4 5" id="KW-0472">Membrane</keyword>
<feature type="transmembrane region" description="Helical" evidence="5">
    <location>
        <begin position="99"/>
        <end position="121"/>
    </location>
</feature>
<evidence type="ECO:0000313" key="7">
    <source>
        <dbReference type="Proteomes" id="UP000182652"/>
    </source>
</evidence>
<name>A0A1H4PH22_9MICC</name>
<accession>A0A1H4PH22</accession>
<evidence type="ECO:0000256" key="4">
    <source>
        <dbReference type="ARBA" id="ARBA00023136"/>
    </source>
</evidence>
<reference evidence="6 7" key="1">
    <citation type="submission" date="2016-10" db="EMBL/GenBank/DDBJ databases">
        <authorList>
            <person name="de Groot N.N."/>
        </authorList>
    </citation>
    <scope>NUCLEOTIDE SEQUENCE [LARGE SCALE GENOMIC DNA]</scope>
    <source>
        <strain evidence="6 7">DSM 10495</strain>
    </source>
</reference>
<dbReference type="RefSeq" id="WP_066212188.1">
    <property type="nucleotide sequence ID" value="NZ_FNSN01000003.1"/>
</dbReference>
<keyword evidence="7" id="KW-1185">Reference proteome</keyword>
<comment type="subcellular location">
    <subcellularLocation>
        <location evidence="1">Membrane</location>
        <topology evidence="1">Multi-pass membrane protein</topology>
    </subcellularLocation>
</comment>
<evidence type="ECO:0000313" key="6">
    <source>
        <dbReference type="EMBL" id="SEC06709.1"/>
    </source>
</evidence>
<organism evidence="6 7">
    <name type="scientific">Arthrobacter woluwensis</name>
    <dbReference type="NCBI Taxonomy" id="156980"/>
    <lineage>
        <taxon>Bacteria</taxon>
        <taxon>Bacillati</taxon>
        <taxon>Actinomycetota</taxon>
        <taxon>Actinomycetes</taxon>
        <taxon>Micrococcales</taxon>
        <taxon>Micrococcaceae</taxon>
        <taxon>Arthrobacter</taxon>
    </lineage>
</organism>
<dbReference type="InterPro" id="IPR003339">
    <property type="entry name" value="ABC/ECF_trnsptr_transmembrane"/>
</dbReference>
<dbReference type="STRING" id="156980.SAMN04489745_1973"/>
<dbReference type="GO" id="GO:0005886">
    <property type="term" value="C:plasma membrane"/>
    <property type="evidence" value="ECO:0007669"/>
    <property type="project" value="UniProtKB-ARBA"/>
</dbReference>
<evidence type="ECO:0000256" key="2">
    <source>
        <dbReference type="ARBA" id="ARBA00022692"/>
    </source>
</evidence>
<evidence type="ECO:0000256" key="3">
    <source>
        <dbReference type="ARBA" id="ARBA00022989"/>
    </source>
</evidence>
<gene>
    <name evidence="6" type="ORF">SAMN04489745_1973</name>
</gene>
<evidence type="ECO:0000256" key="1">
    <source>
        <dbReference type="ARBA" id="ARBA00004141"/>
    </source>
</evidence>
<dbReference type="AlphaFoldDB" id="A0A1H4PH22"/>
<keyword evidence="2 5" id="KW-0812">Transmembrane</keyword>
<dbReference type="CDD" id="cd16914">
    <property type="entry name" value="EcfT"/>
    <property type="match status" value="1"/>
</dbReference>
<dbReference type="Pfam" id="PF02361">
    <property type="entry name" value="CbiQ"/>
    <property type="match status" value="1"/>
</dbReference>
<dbReference type="EMBL" id="FNSN01000003">
    <property type="protein sequence ID" value="SEC06709.1"/>
    <property type="molecule type" value="Genomic_DNA"/>
</dbReference>
<feature type="transmembrane region" description="Helical" evidence="5">
    <location>
        <begin position="141"/>
        <end position="159"/>
    </location>
</feature>
<protein>
    <submittedName>
        <fullName evidence="6">Biotin transport system permease protein</fullName>
    </submittedName>
</protein>